<feature type="domain" description="MYND-type" evidence="14">
    <location>
        <begin position="450"/>
        <end position="496"/>
    </location>
</feature>
<dbReference type="EMBL" id="LHPF02000009">
    <property type="protein sequence ID" value="PSC72722.1"/>
    <property type="molecule type" value="Genomic_DNA"/>
</dbReference>
<accession>A0A2P6VF56</accession>
<keyword evidence="9" id="KW-0325">Glycoprotein</keyword>
<dbReference type="Pfam" id="PF01753">
    <property type="entry name" value="zf-MYND"/>
    <property type="match status" value="1"/>
</dbReference>
<sequence>MRGAQRPTLCAVPSKTVLDLTSELESLGGGAAVAVGRAWAGAVVEAAGLDACSADANLLHDALQQELWPWLNAGYNSTALLLTSGSSCSDSCKGSEPGPPISAAGLAVRVGAAALHEGLALGLSWHLVDSRGARCSLGQQQQLLATAANRGGQRHGSRLGHEAAAAVEPEAAVMVQASSAEELSQLLSIMQEQEHQWQQEAHVADGDEPALLLRIALQRPGWLAPAVLHVLQVSPGAPKASGSSSGGQWSSLLRLAGEVADLHQRRHEGDHLLSSTRLTPLNQLAAPLLASGAHAPRAQLLVTAGNALSQQHTDEAAAFFNALLSFFRRVPDAFAKLASQLSGAAGGGSSAAGGSDAAGGGGSSAAGGSGDEVGIQRLAAQLSSELDSILGGDAGGSKKKLAALRDRVLPLAEVSARVLQQRWSAPEPRAAARLELAQAAATRCCAYLRCAALGAGGGTAAGEGEGGKRCAGCGVAWYCGLDCAKADWEYGHGKACKALKRTRQQLRAAQQAAAAAAATAVAAAEEQAAATAAHGAVAATAAAAPLLAEAPLKLSFNVLFTDLDGTCVHYNSPIGLARDGTQNAILQLPPSKTGAHGVISVRTLQLYAVVRQLGVKLVLISGARLSTVLQRLHWLPAADAIVAESGGRIYYPGALPTAAPLQEDSDWRSQQAAGGAGPAGQEAVPPEERAGELWQLYQDIQDGRVPGLEGVRLDSSSYTTAFRLRLREPGQAAALRAALPPSLATAANLGAADVFPATSGKDNAALHLMRRWGVGPSNCVFMCDDDNDLGLAHLVRRAYMPGITAPSMAAAVEARPEHFHVSSSHGVWATEEILELLIAEHLSMALWALAAVLVAALVATVAGDVGDRLLHQAPQSCNNTEAGRWFVTDDRGIVCTRSTLDYTTGCCRDGQQHSCDSCRAEDRCCSQYEHCVSCCLKPEHAPEQHIHGIYRGRNKPETGHWATPFEYCRAVCRTTARSTQHENAFILDRKHCFSKLGRPHVPVPAAPALPKGILVVAGAAGQSCDAACRAKNAACQPAHFVSLNDCNSLRAKFMCEAGCGAAAPDQREFPGYIEGSAPKQQKPAFCAMLPPLPGLDAPSFNCSRGVGSVRRLCPCEPLPPAEVQAAADGAAAAAQQAAGGVTGSAGAEAAAAQMQQQAAAAAAQQQPDAQAQEAAAQQQAAAVQQQEQQAAGAAALPSGDAIQQAVQPGGGVVGQQR</sequence>
<evidence type="ECO:0000313" key="15">
    <source>
        <dbReference type="EMBL" id="PSC72722.1"/>
    </source>
</evidence>
<feature type="compositionally biased region" description="Gly residues" evidence="13">
    <location>
        <begin position="1208"/>
        <end position="1217"/>
    </location>
</feature>
<dbReference type="SUPFAM" id="SSF144232">
    <property type="entry name" value="HIT/MYND zinc finger-like"/>
    <property type="match status" value="1"/>
</dbReference>
<dbReference type="PANTHER" id="PTHR13481:SF0">
    <property type="entry name" value="SREBP REGULATING GENE PROTEIN"/>
    <property type="match status" value="1"/>
</dbReference>
<keyword evidence="4 12" id="KW-0863">Zinc-finger</keyword>
<feature type="region of interest" description="Disordered" evidence="13">
    <location>
        <begin position="1188"/>
        <end position="1217"/>
    </location>
</feature>
<keyword evidence="8" id="KW-0472">Membrane</keyword>
<dbReference type="InterPro" id="IPR019352">
    <property type="entry name" value="SPRING1"/>
</dbReference>
<dbReference type="InterPro" id="IPR002893">
    <property type="entry name" value="Znf_MYND"/>
</dbReference>
<dbReference type="SUPFAM" id="SSF56784">
    <property type="entry name" value="HAD-like"/>
    <property type="match status" value="1"/>
</dbReference>
<evidence type="ECO:0000256" key="8">
    <source>
        <dbReference type="ARBA" id="ARBA00023136"/>
    </source>
</evidence>
<dbReference type="Gene3D" id="6.10.140.2220">
    <property type="match status" value="1"/>
</dbReference>
<dbReference type="InterPro" id="IPR036412">
    <property type="entry name" value="HAD-like_sf"/>
</dbReference>
<keyword evidence="5" id="KW-0862">Zinc</keyword>
<evidence type="ECO:0000256" key="4">
    <source>
        <dbReference type="ARBA" id="ARBA00022771"/>
    </source>
</evidence>
<feature type="region of interest" description="Disordered" evidence="13">
    <location>
        <begin position="663"/>
        <end position="687"/>
    </location>
</feature>
<keyword evidence="16" id="KW-1185">Reference proteome</keyword>
<evidence type="ECO:0000256" key="7">
    <source>
        <dbReference type="ARBA" id="ARBA00023034"/>
    </source>
</evidence>
<comment type="caution">
    <text evidence="15">The sequence shown here is derived from an EMBL/GenBank/DDBJ whole genome shotgun (WGS) entry which is preliminary data.</text>
</comment>
<evidence type="ECO:0000313" key="16">
    <source>
        <dbReference type="Proteomes" id="UP000239649"/>
    </source>
</evidence>
<evidence type="ECO:0000256" key="1">
    <source>
        <dbReference type="ARBA" id="ARBA00004194"/>
    </source>
</evidence>
<dbReference type="Pfam" id="PF10218">
    <property type="entry name" value="SPRING1"/>
    <property type="match status" value="1"/>
</dbReference>
<dbReference type="GO" id="GO:0000139">
    <property type="term" value="C:Golgi membrane"/>
    <property type="evidence" value="ECO:0007669"/>
    <property type="project" value="UniProtKB-SubCell"/>
</dbReference>
<gene>
    <name evidence="15" type="ORF">C2E20_3817</name>
</gene>
<dbReference type="GO" id="GO:2000640">
    <property type="term" value="P:positive regulation of SREBP signaling pathway"/>
    <property type="evidence" value="ECO:0007669"/>
    <property type="project" value="InterPro"/>
</dbReference>
<dbReference type="PANTHER" id="PTHR13481">
    <property type="entry name" value="SREBP REGULATING GENE PROTEIN"/>
    <property type="match status" value="1"/>
</dbReference>
<comment type="similarity">
    <text evidence="10">Belongs to the SPRING family.</text>
</comment>
<name>A0A2P6VF56_9CHLO</name>
<evidence type="ECO:0000256" key="9">
    <source>
        <dbReference type="ARBA" id="ARBA00023180"/>
    </source>
</evidence>
<keyword evidence="6" id="KW-1133">Transmembrane helix</keyword>
<evidence type="ECO:0000256" key="12">
    <source>
        <dbReference type="PROSITE-ProRule" id="PRU00134"/>
    </source>
</evidence>
<organism evidence="15 16">
    <name type="scientific">Micractinium conductrix</name>
    <dbReference type="NCBI Taxonomy" id="554055"/>
    <lineage>
        <taxon>Eukaryota</taxon>
        <taxon>Viridiplantae</taxon>
        <taxon>Chlorophyta</taxon>
        <taxon>core chlorophytes</taxon>
        <taxon>Trebouxiophyceae</taxon>
        <taxon>Chlorellales</taxon>
        <taxon>Chlorellaceae</taxon>
        <taxon>Chlorella clade</taxon>
        <taxon>Micractinium</taxon>
    </lineage>
</organism>
<dbReference type="Gene3D" id="3.40.50.1000">
    <property type="entry name" value="HAD superfamily/HAD-like"/>
    <property type="match status" value="1"/>
</dbReference>
<evidence type="ECO:0000256" key="6">
    <source>
        <dbReference type="ARBA" id="ARBA00022989"/>
    </source>
</evidence>
<keyword evidence="3" id="KW-0479">Metal-binding</keyword>
<evidence type="ECO:0000256" key="3">
    <source>
        <dbReference type="ARBA" id="ARBA00022723"/>
    </source>
</evidence>
<evidence type="ECO:0000256" key="11">
    <source>
        <dbReference type="ARBA" id="ARBA00023485"/>
    </source>
</evidence>
<keyword evidence="7" id="KW-0333">Golgi apparatus</keyword>
<dbReference type="AlphaFoldDB" id="A0A2P6VF56"/>
<dbReference type="OrthoDB" id="70142at2759"/>
<dbReference type="PROSITE" id="PS50865">
    <property type="entry name" value="ZF_MYND_2"/>
    <property type="match status" value="1"/>
</dbReference>
<reference evidence="15 16" key="1">
    <citation type="journal article" date="2018" name="Plant J.">
        <title>Genome sequences of Chlorella sorokiniana UTEX 1602 and Micractinium conductrix SAG 241.80: implications to maltose excretion by a green alga.</title>
        <authorList>
            <person name="Arriola M.B."/>
            <person name="Velmurugan N."/>
            <person name="Zhang Y."/>
            <person name="Plunkett M.H."/>
            <person name="Hondzo H."/>
            <person name="Barney B.M."/>
        </authorList>
    </citation>
    <scope>NUCLEOTIDE SEQUENCE [LARGE SCALE GENOMIC DNA]</scope>
    <source>
        <strain evidence="15 16">SAG 241.80</strain>
    </source>
</reference>
<evidence type="ECO:0000256" key="13">
    <source>
        <dbReference type="SAM" id="MobiDB-lite"/>
    </source>
</evidence>
<evidence type="ECO:0000256" key="2">
    <source>
        <dbReference type="ARBA" id="ARBA00022692"/>
    </source>
</evidence>
<protein>
    <recommendedName>
        <fullName evidence="11">SREBP regulating gene protein</fullName>
    </recommendedName>
</protein>
<dbReference type="InterPro" id="IPR023214">
    <property type="entry name" value="HAD_sf"/>
</dbReference>
<dbReference type="Proteomes" id="UP000239649">
    <property type="component" value="Unassembled WGS sequence"/>
</dbReference>
<evidence type="ECO:0000256" key="10">
    <source>
        <dbReference type="ARBA" id="ARBA00023461"/>
    </source>
</evidence>
<evidence type="ECO:0000259" key="14">
    <source>
        <dbReference type="PROSITE" id="PS50865"/>
    </source>
</evidence>
<feature type="region of interest" description="Disordered" evidence="13">
    <location>
        <begin position="348"/>
        <end position="368"/>
    </location>
</feature>
<evidence type="ECO:0000256" key="5">
    <source>
        <dbReference type="ARBA" id="ARBA00022833"/>
    </source>
</evidence>
<keyword evidence="2" id="KW-0812">Transmembrane</keyword>
<proteinExistence type="inferred from homology"/>
<dbReference type="GO" id="GO:0008270">
    <property type="term" value="F:zinc ion binding"/>
    <property type="evidence" value="ECO:0007669"/>
    <property type="project" value="UniProtKB-KW"/>
</dbReference>
<comment type="subcellular location">
    <subcellularLocation>
        <location evidence="1">Golgi apparatus membrane</location>
        <topology evidence="1">Single-pass membrane protein</topology>
    </subcellularLocation>
</comment>